<reference evidence="2 3" key="1">
    <citation type="journal article" date="2021" name="Genome Biol. Evol.">
        <title>Complete Genome Sequencing of a Novel Gloeobacter Species from a Waterfall Cave in Mexico.</title>
        <authorList>
            <person name="Saw J.H."/>
            <person name="Cardona T."/>
            <person name="Montejano G."/>
        </authorList>
    </citation>
    <scope>NUCLEOTIDE SEQUENCE [LARGE SCALE GENOMIC DNA]</scope>
    <source>
        <strain evidence="2">MG652769</strain>
    </source>
</reference>
<keyword evidence="3" id="KW-1185">Reference proteome</keyword>
<dbReference type="InterPro" id="IPR011944">
    <property type="entry name" value="Steroid_delta5-4_isomerase"/>
</dbReference>
<dbReference type="Proteomes" id="UP001054846">
    <property type="component" value="Chromosome"/>
</dbReference>
<name>A0ABY3PHI3_9CYAN</name>
<evidence type="ECO:0000259" key="1">
    <source>
        <dbReference type="Pfam" id="PF13474"/>
    </source>
</evidence>
<proteinExistence type="predicted"/>
<sequence length="132" mass="14648">MTKHALELLIEAADKAIMQEDFDRLLEIYAEDGILVIKPGKNAAGKTEIRKAMEAIAAHFDHTLRVRQAGMKVLEAGDTALVLAKTLVSAANLPAIERNATYVFTKDSKGEWRCKIDNSYGHELLLQNNLLE</sequence>
<accession>A0ABY3PHI3</accession>
<evidence type="ECO:0000313" key="2">
    <source>
        <dbReference type="EMBL" id="UFP93136.1"/>
    </source>
</evidence>
<organism evidence="2 3">
    <name type="scientific">Gloeobacter morelensis MG652769</name>
    <dbReference type="NCBI Taxonomy" id="2781736"/>
    <lineage>
        <taxon>Bacteria</taxon>
        <taxon>Bacillati</taxon>
        <taxon>Cyanobacteriota</taxon>
        <taxon>Cyanophyceae</taxon>
        <taxon>Gloeobacterales</taxon>
        <taxon>Gloeobacteraceae</taxon>
        <taxon>Gloeobacter</taxon>
        <taxon>Gloeobacter morelensis</taxon>
    </lineage>
</organism>
<dbReference type="InterPro" id="IPR032710">
    <property type="entry name" value="NTF2-like_dom_sf"/>
</dbReference>
<dbReference type="Pfam" id="PF13474">
    <property type="entry name" value="SnoaL_3"/>
    <property type="match status" value="1"/>
</dbReference>
<gene>
    <name evidence="2" type="ORF">ISF26_15135</name>
</gene>
<dbReference type="EMBL" id="CP063845">
    <property type="protein sequence ID" value="UFP93136.1"/>
    <property type="molecule type" value="Genomic_DNA"/>
</dbReference>
<dbReference type="Gene3D" id="3.10.450.50">
    <property type="match status" value="1"/>
</dbReference>
<dbReference type="InterPro" id="IPR037401">
    <property type="entry name" value="SnoaL-like"/>
</dbReference>
<feature type="domain" description="SnoaL-like" evidence="1">
    <location>
        <begin position="10"/>
        <end position="113"/>
    </location>
</feature>
<dbReference type="SUPFAM" id="SSF54427">
    <property type="entry name" value="NTF2-like"/>
    <property type="match status" value="1"/>
</dbReference>
<dbReference type="NCBIfam" id="TIGR02246">
    <property type="entry name" value="SgcJ/EcaC family oxidoreductase"/>
    <property type="match status" value="1"/>
</dbReference>
<evidence type="ECO:0000313" key="3">
    <source>
        <dbReference type="Proteomes" id="UP001054846"/>
    </source>
</evidence>
<dbReference type="RefSeq" id="WP_230840138.1">
    <property type="nucleotide sequence ID" value="NZ_CP063845.1"/>
</dbReference>
<protein>
    <submittedName>
        <fullName evidence="2">SgcJ/EcaC family oxidoreductase</fullName>
    </submittedName>
</protein>